<name>D5PGF3_9MYCO</name>
<gene>
    <name evidence="1" type="ORF">HMPREF0591_5247</name>
</gene>
<organism evidence="1 2">
    <name type="scientific">Mycobacterium parascrofulaceum ATCC BAA-614</name>
    <dbReference type="NCBI Taxonomy" id="525368"/>
    <lineage>
        <taxon>Bacteria</taxon>
        <taxon>Bacillati</taxon>
        <taxon>Actinomycetota</taxon>
        <taxon>Actinomycetes</taxon>
        <taxon>Mycobacteriales</taxon>
        <taxon>Mycobacteriaceae</taxon>
        <taxon>Mycobacterium</taxon>
        <taxon>Mycobacterium simiae complex</taxon>
    </lineage>
</organism>
<dbReference type="EMBL" id="ADNV01000350">
    <property type="protein sequence ID" value="EFG74807.1"/>
    <property type="molecule type" value="Genomic_DNA"/>
</dbReference>
<evidence type="ECO:0000313" key="2">
    <source>
        <dbReference type="Proteomes" id="UP000003653"/>
    </source>
</evidence>
<sequence>MTAVTFANPDALFTSKHVADHRHMTENALAQERWRGEGPRYRKLGNRVYYLASDLKAWLDAHVVETKPAGAQRD</sequence>
<reference evidence="1 2" key="1">
    <citation type="submission" date="2010-04" db="EMBL/GenBank/DDBJ databases">
        <authorList>
            <person name="Muzny D."/>
            <person name="Qin X."/>
            <person name="Deng J."/>
            <person name="Jiang H."/>
            <person name="Liu Y."/>
            <person name="Qu J."/>
            <person name="Song X.-Z."/>
            <person name="Zhang L."/>
            <person name="Thornton R."/>
            <person name="Coyle M."/>
            <person name="Francisco L."/>
            <person name="Jackson L."/>
            <person name="Javaid M."/>
            <person name="Korchina V."/>
            <person name="Kovar C."/>
            <person name="Mata R."/>
            <person name="Mathew T."/>
            <person name="Ngo R."/>
            <person name="Nguyen L."/>
            <person name="Nguyen N."/>
            <person name="Okwuonu G."/>
            <person name="Ongeri F."/>
            <person name="Pham C."/>
            <person name="Simmons D."/>
            <person name="Wilczek-Boney K."/>
            <person name="Hale W."/>
            <person name="Jakkamsetti A."/>
            <person name="Pham P."/>
            <person name="Ruth R."/>
            <person name="San Lucas F."/>
            <person name="Warren J."/>
            <person name="Zhang J."/>
            <person name="Zhao Z."/>
            <person name="Zhou C."/>
            <person name="Zhu D."/>
            <person name="Lee S."/>
            <person name="Bess C."/>
            <person name="Blankenburg K."/>
            <person name="Forbes L."/>
            <person name="Fu Q."/>
            <person name="Gubbala S."/>
            <person name="Hirani K."/>
            <person name="Jayaseelan J.C."/>
            <person name="Lara F."/>
            <person name="Munidasa M."/>
            <person name="Palculict T."/>
            <person name="Patil S."/>
            <person name="Pu L.-L."/>
            <person name="Saada N."/>
            <person name="Tang L."/>
            <person name="Weissenberger G."/>
            <person name="Zhu Y."/>
            <person name="Hemphill L."/>
            <person name="Shang Y."/>
            <person name="Youmans B."/>
            <person name="Ayvaz T."/>
            <person name="Ross M."/>
            <person name="Santibanez J."/>
            <person name="Aqrawi P."/>
            <person name="Gross S."/>
            <person name="Joshi V."/>
            <person name="Fowler G."/>
            <person name="Nazareth L."/>
            <person name="Reid J."/>
            <person name="Worley K."/>
            <person name="Petrosino J."/>
            <person name="Highlander S."/>
            <person name="Gibbs R."/>
        </authorList>
    </citation>
    <scope>NUCLEOTIDE SEQUENCE [LARGE SCALE GENOMIC DNA]</scope>
    <source>
        <strain evidence="1 2">ATCC BAA-614</strain>
    </source>
</reference>
<proteinExistence type="predicted"/>
<evidence type="ECO:0008006" key="3">
    <source>
        <dbReference type="Google" id="ProtNLM"/>
    </source>
</evidence>
<accession>D5PGF3</accession>
<keyword evidence="2" id="KW-1185">Reference proteome</keyword>
<evidence type="ECO:0000313" key="1">
    <source>
        <dbReference type="EMBL" id="EFG74807.1"/>
    </source>
</evidence>
<dbReference type="RefSeq" id="WP_007169236.1">
    <property type="nucleotide sequence ID" value="NZ_GG770554.1"/>
</dbReference>
<dbReference type="Proteomes" id="UP000003653">
    <property type="component" value="Unassembled WGS sequence"/>
</dbReference>
<protein>
    <recommendedName>
        <fullName evidence="3">Helix-turn-helix domain-containing protein</fullName>
    </recommendedName>
</protein>
<dbReference type="AlphaFoldDB" id="D5PGF3"/>
<dbReference type="HOGENOM" id="CLU_140176_9_5_11"/>
<comment type="caution">
    <text evidence="1">The sequence shown here is derived from an EMBL/GenBank/DDBJ whole genome shotgun (WGS) entry which is preliminary data.</text>
</comment>